<dbReference type="InterPro" id="IPR036457">
    <property type="entry name" value="PPM-type-like_dom_sf"/>
</dbReference>
<reference evidence="3 4" key="1">
    <citation type="submission" date="2018-08" db="EMBL/GenBank/DDBJ databases">
        <title>Streptomyces NEAU-D10 sp. nov., a novel Actinomycete isolated from soil.</title>
        <authorList>
            <person name="Jin L."/>
        </authorList>
    </citation>
    <scope>NUCLEOTIDE SEQUENCE [LARGE SCALE GENOMIC DNA]</scope>
    <source>
        <strain evidence="3 4">NEAU-D10</strain>
    </source>
</reference>
<protein>
    <recommendedName>
        <fullName evidence="2">PPM-type phosphatase domain-containing protein</fullName>
    </recommendedName>
</protein>
<evidence type="ECO:0000259" key="2">
    <source>
        <dbReference type="Pfam" id="PF07228"/>
    </source>
</evidence>
<sequence>MHDPAQPGPAEVNRRLPVLLGGAAGVLAYDPVSGRATLARAGHLPPALVHPDGTVDFPELPAGPPLGLGGLPFETAELDIAEGSQLVLFTDGLVADRHRDIEVGLEELRRALAHPDRPPQPT</sequence>
<dbReference type="AlphaFoldDB" id="A0A371Q0P7"/>
<keyword evidence="1" id="KW-0378">Hydrolase</keyword>
<name>A0A371Q0P7_STRIH</name>
<dbReference type="OrthoDB" id="4325132at2"/>
<dbReference type="GO" id="GO:0016791">
    <property type="term" value="F:phosphatase activity"/>
    <property type="evidence" value="ECO:0007669"/>
    <property type="project" value="TreeGrafter"/>
</dbReference>
<dbReference type="EMBL" id="QUAC01000180">
    <property type="protein sequence ID" value="REK88201.1"/>
    <property type="molecule type" value="Genomic_DNA"/>
</dbReference>
<keyword evidence="4" id="KW-1185">Reference proteome</keyword>
<feature type="domain" description="PPM-type phosphatase" evidence="2">
    <location>
        <begin position="24"/>
        <end position="119"/>
    </location>
</feature>
<comment type="caution">
    <text evidence="3">The sequence shown here is derived from an EMBL/GenBank/DDBJ whole genome shotgun (WGS) entry which is preliminary data.</text>
</comment>
<proteinExistence type="predicted"/>
<evidence type="ECO:0000313" key="3">
    <source>
        <dbReference type="EMBL" id="REK88201.1"/>
    </source>
</evidence>
<dbReference type="Pfam" id="PF07228">
    <property type="entry name" value="SpoIIE"/>
    <property type="match status" value="1"/>
</dbReference>
<evidence type="ECO:0000256" key="1">
    <source>
        <dbReference type="ARBA" id="ARBA00022801"/>
    </source>
</evidence>
<dbReference type="PANTHER" id="PTHR43156:SF2">
    <property type="entry name" value="STAGE II SPORULATION PROTEIN E"/>
    <property type="match status" value="1"/>
</dbReference>
<dbReference type="InterPro" id="IPR001932">
    <property type="entry name" value="PPM-type_phosphatase-like_dom"/>
</dbReference>
<organism evidence="3 4">
    <name type="scientific">Streptomyces inhibens</name>
    <dbReference type="NCBI Taxonomy" id="2293571"/>
    <lineage>
        <taxon>Bacteria</taxon>
        <taxon>Bacillati</taxon>
        <taxon>Actinomycetota</taxon>
        <taxon>Actinomycetes</taxon>
        <taxon>Kitasatosporales</taxon>
        <taxon>Streptomycetaceae</taxon>
        <taxon>Streptomyces</taxon>
    </lineage>
</organism>
<dbReference type="Gene3D" id="3.60.40.10">
    <property type="entry name" value="PPM-type phosphatase domain"/>
    <property type="match status" value="1"/>
</dbReference>
<dbReference type="InterPro" id="IPR052016">
    <property type="entry name" value="Bact_Sigma-Reg"/>
</dbReference>
<dbReference type="PANTHER" id="PTHR43156">
    <property type="entry name" value="STAGE II SPORULATION PROTEIN E-RELATED"/>
    <property type="match status" value="1"/>
</dbReference>
<gene>
    <name evidence="3" type="ORF">DY245_22555</name>
</gene>
<accession>A0A371Q0P7</accession>
<evidence type="ECO:0000313" key="4">
    <source>
        <dbReference type="Proteomes" id="UP000262477"/>
    </source>
</evidence>
<dbReference type="Proteomes" id="UP000262477">
    <property type="component" value="Unassembled WGS sequence"/>
</dbReference>